<name>A0ABD1YV38_9MARC</name>
<dbReference type="Proteomes" id="UP001605036">
    <property type="component" value="Unassembled WGS sequence"/>
</dbReference>
<evidence type="ECO:0000313" key="2">
    <source>
        <dbReference type="Proteomes" id="UP001605036"/>
    </source>
</evidence>
<gene>
    <name evidence="1" type="ORF">R1flu_005867</name>
</gene>
<reference evidence="1 2" key="1">
    <citation type="submission" date="2024-09" db="EMBL/GenBank/DDBJ databases">
        <title>Chromosome-scale assembly of Riccia fluitans.</title>
        <authorList>
            <person name="Paukszto L."/>
            <person name="Sawicki J."/>
            <person name="Karawczyk K."/>
            <person name="Piernik-Szablinska J."/>
            <person name="Szczecinska M."/>
            <person name="Mazdziarz M."/>
        </authorList>
    </citation>
    <scope>NUCLEOTIDE SEQUENCE [LARGE SCALE GENOMIC DNA]</scope>
    <source>
        <strain evidence="1">Rf_01</strain>
        <tissue evidence="1">Aerial parts of the thallus</tissue>
    </source>
</reference>
<dbReference type="AlphaFoldDB" id="A0ABD1YV38"/>
<organism evidence="1 2">
    <name type="scientific">Riccia fluitans</name>
    <dbReference type="NCBI Taxonomy" id="41844"/>
    <lineage>
        <taxon>Eukaryota</taxon>
        <taxon>Viridiplantae</taxon>
        <taxon>Streptophyta</taxon>
        <taxon>Embryophyta</taxon>
        <taxon>Marchantiophyta</taxon>
        <taxon>Marchantiopsida</taxon>
        <taxon>Marchantiidae</taxon>
        <taxon>Marchantiales</taxon>
        <taxon>Ricciaceae</taxon>
        <taxon>Riccia</taxon>
    </lineage>
</organism>
<keyword evidence="2" id="KW-1185">Reference proteome</keyword>
<proteinExistence type="predicted"/>
<protein>
    <submittedName>
        <fullName evidence="1">Uncharacterized protein</fullName>
    </submittedName>
</protein>
<dbReference type="EMBL" id="JBHFFA010000003">
    <property type="protein sequence ID" value="KAL2634388.1"/>
    <property type="molecule type" value="Genomic_DNA"/>
</dbReference>
<comment type="caution">
    <text evidence="1">The sequence shown here is derived from an EMBL/GenBank/DDBJ whole genome shotgun (WGS) entry which is preliminary data.</text>
</comment>
<sequence>MSREMKNVMHRGSLPSDSTVVNHELTLHLRIVHGIFDFMISVDRKTCVKIGKVLVSLINEKVVEGRFADSPFECATWGRVQSFKIHEFHIVVCTTSPETPCGV</sequence>
<evidence type="ECO:0000313" key="1">
    <source>
        <dbReference type="EMBL" id="KAL2634388.1"/>
    </source>
</evidence>
<accession>A0ABD1YV38</accession>